<dbReference type="OMA" id="ANINSHR"/>
<accession>U4L7Z1</accession>
<dbReference type="GO" id="GO:0005634">
    <property type="term" value="C:nucleus"/>
    <property type="evidence" value="ECO:0007669"/>
    <property type="project" value="TreeGrafter"/>
</dbReference>
<feature type="repeat" description="ANK" evidence="3">
    <location>
        <begin position="204"/>
        <end position="236"/>
    </location>
</feature>
<dbReference type="Pfam" id="PF00023">
    <property type="entry name" value="Ank"/>
    <property type="match status" value="2"/>
</dbReference>
<protein>
    <submittedName>
        <fullName evidence="4">Similar to Ankyrin repeat domain-containing protein 50 acc. no. Q9ULJ7</fullName>
    </submittedName>
</protein>
<keyword evidence="5" id="KW-1185">Reference proteome</keyword>
<gene>
    <name evidence="4" type="ORF">PCON_12492</name>
</gene>
<dbReference type="PANTHER" id="PTHR24189">
    <property type="entry name" value="MYOTROPHIN"/>
    <property type="match status" value="1"/>
</dbReference>
<feature type="repeat" description="ANK" evidence="3">
    <location>
        <begin position="339"/>
        <end position="371"/>
    </location>
</feature>
<feature type="repeat" description="ANK" evidence="3">
    <location>
        <begin position="273"/>
        <end position="305"/>
    </location>
</feature>
<dbReference type="InterPro" id="IPR036770">
    <property type="entry name" value="Ankyrin_rpt-contain_sf"/>
</dbReference>
<evidence type="ECO:0000313" key="4">
    <source>
        <dbReference type="EMBL" id="CCX12898.2"/>
    </source>
</evidence>
<dbReference type="InterPro" id="IPR002110">
    <property type="entry name" value="Ankyrin_rpt"/>
</dbReference>
<dbReference type="OrthoDB" id="539213at2759"/>
<evidence type="ECO:0000256" key="2">
    <source>
        <dbReference type="ARBA" id="ARBA00023043"/>
    </source>
</evidence>
<dbReference type="SMART" id="SM00248">
    <property type="entry name" value="ANK"/>
    <property type="match status" value="8"/>
</dbReference>
<dbReference type="PANTHER" id="PTHR24189:SF50">
    <property type="entry name" value="ANKYRIN REPEAT AND SOCS BOX PROTEIN 2"/>
    <property type="match status" value="1"/>
</dbReference>
<dbReference type="PROSITE" id="PS50088">
    <property type="entry name" value="ANK_REPEAT"/>
    <property type="match status" value="5"/>
</dbReference>
<dbReference type="Pfam" id="PF12796">
    <property type="entry name" value="Ank_2"/>
    <property type="match status" value="2"/>
</dbReference>
<sequence>MDQDIRDRALKLLLFEDNSQCISHHLLLPALHRYCYFHEADYQDPSTRHRQSELYSSEDHPPKCLAYHSMTEYCALHLSAYFGLDIIIKDLFDHIYNLDENFKLWGASTLEIAAGKGHEAVLRLLMQRKDIDINSVGASRITPLMRATRGGNTSIVRLLLTNDDIAINLQDSHLSALQWAVTLHHNDIVLLLENGAYTNDWGRRGYTTLMHAVDFDNHTALSLLLKYGANINSHRRKRRKGETALSLAVGKGDEAIVRFLLEKGADIQSVDKGDRSALHLAASYGHEAIVRLFLEEGADVHSTDIDGCSALHLATSYDHETIVRLLLREGANIHSTDGNGRSALHLAALNAHVAIVRLVLEYGADIQLQDSFGKKALHIVQEWLSEGANNWDWSESQNTKMRSIEKLLLERGGTV</sequence>
<dbReference type="PROSITE" id="PS50297">
    <property type="entry name" value="ANK_REP_REGION"/>
    <property type="match status" value="5"/>
</dbReference>
<dbReference type="PRINTS" id="PR01415">
    <property type="entry name" value="ANKYRIN"/>
</dbReference>
<keyword evidence="2 3" id="KW-0040">ANK repeat</keyword>
<dbReference type="SUPFAM" id="SSF48403">
    <property type="entry name" value="Ankyrin repeat"/>
    <property type="match status" value="1"/>
</dbReference>
<dbReference type="Gene3D" id="1.25.40.20">
    <property type="entry name" value="Ankyrin repeat-containing domain"/>
    <property type="match status" value="2"/>
</dbReference>
<keyword evidence="1" id="KW-0677">Repeat</keyword>
<feature type="repeat" description="ANK" evidence="3">
    <location>
        <begin position="240"/>
        <end position="272"/>
    </location>
</feature>
<name>U4L7Z1_PYROM</name>
<dbReference type="STRING" id="1076935.U4L7Z1"/>
<organism evidence="4 5">
    <name type="scientific">Pyronema omphalodes (strain CBS 100304)</name>
    <name type="common">Pyronema confluens</name>
    <dbReference type="NCBI Taxonomy" id="1076935"/>
    <lineage>
        <taxon>Eukaryota</taxon>
        <taxon>Fungi</taxon>
        <taxon>Dikarya</taxon>
        <taxon>Ascomycota</taxon>
        <taxon>Pezizomycotina</taxon>
        <taxon>Pezizomycetes</taxon>
        <taxon>Pezizales</taxon>
        <taxon>Pyronemataceae</taxon>
        <taxon>Pyronema</taxon>
    </lineage>
</organism>
<dbReference type="GO" id="GO:0005737">
    <property type="term" value="C:cytoplasm"/>
    <property type="evidence" value="ECO:0007669"/>
    <property type="project" value="TreeGrafter"/>
</dbReference>
<evidence type="ECO:0000313" key="5">
    <source>
        <dbReference type="Proteomes" id="UP000018144"/>
    </source>
</evidence>
<proteinExistence type="predicted"/>
<evidence type="ECO:0000256" key="1">
    <source>
        <dbReference type="ARBA" id="ARBA00022737"/>
    </source>
</evidence>
<dbReference type="eggNOG" id="KOG4177">
    <property type="taxonomic scope" value="Eukaryota"/>
</dbReference>
<dbReference type="EMBL" id="HF935726">
    <property type="protein sequence ID" value="CCX12898.2"/>
    <property type="molecule type" value="Genomic_DNA"/>
</dbReference>
<reference evidence="4 5" key="1">
    <citation type="journal article" date="2013" name="PLoS Genet.">
        <title>The genome and development-dependent transcriptomes of Pyronema confluens: a window into fungal evolution.</title>
        <authorList>
            <person name="Traeger S."/>
            <person name="Altegoer F."/>
            <person name="Freitag M."/>
            <person name="Gabaldon T."/>
            <person name="Kempken F."/>
            <person name="Kumar A."/>
            <person name="Marcet-Houben M."/>
            <person name="Poggeler S."/>
            <person name="Stajich J.E."/>
            <person name="Nowrousian M."/>
        </authorList>
    </citation>
    <scope>NUCLEOTIDE SEQUENCE [LARGE SCALE GENOMIC DNA]</scope>
    <source>
        <strain evidence="5">CBS 100304</strain>
        <tissue evidence="4">Vegetative mycelium</tissue>
    </source>
</reference>
<feature type="repeat" description="ANK" evidence="3">
    <location>
        <begin position="306"/>
        <end position="338"/>
    </location>
</feature>
<dbReference type="AlphaFoldDB" id="U4L7Z1"/>
<dbReference type="InterPro" id="IPR050745">
    <property type="entry name" value="Multifunctional_regulatory"/>
</dbReference>
<evidence type="ECO:0000256" key="3">
    <source>
        <dbReference type="PROSITE-ProRule" id="PRU00023"/>
    </source>
</evidence>
<dbReference type="Proteomes" id="UP000018144">
    <property type="component" value="Unassembled WGS sequence"/>
</dbReference>